<dbReference type="PANTHER" id="PTHR30612:SF0">
    <property type="entry name" value="CHLOROPLAST PROTEIN-TRANSPORTING ATPASE"/>
    <property type="match status" value="1"/>
</dbReference>
<dbReference type="Pfam" id="PF07517">
    <property type="entry name" value="SecA_DEAD"/>
    <property type="match status" value="1"/>
</dbReference>
<dbReference type="PANTHER" id="PTHR30612">
    <property type="entry name" value="SECA INNER MEMBRANE COMPONENT OF SEC PROTEIN SECRETION SYSTEM"/>
    <property type="match status" value="1"/>
</dbReference>
<dbReference type="STRING" id="880156.AM629_12020"/>
<comment type="function">
    <text evidence="16">Part of the Sec protein translocase complex. Interacts with the SecYEG preprotein conducting channel. Has a central role in coupling the hydrolysis of ATP to the transfer of proteins into and across the cell membrane, serving both as a receptor for the preprotein-SecB complex and as an ATP-driven molecular motor driving the stepwise translocation of polypeptide chains across the membrane.</text>
</comment>
<dbReference type="PRINTS" id="PR00906">
    <property type="entry name" value="SECA"/>
</dbReference>
<dbReference type="HAMAP" id="MF_01382">
    <property type="entry name" value="SecA"/>
    <property type="match status" value="1"/>
</dbReference>
<dbReference type="CDD" id="cd17928">
    <property type="entry name" value="DEXDc_SecA"/>
    <property type="match status" value="1"/>
</dbReference>
<dbReference type="InterPro" id="IPR014018">
    <property type="entry name" value="SecA_motor_DEAD"/>
</dbReference>
<dbReference type="AlphaFoldDB" id="A0A5B0X6H0"/>
<dbReference type="Gene3D" id="3.40.50.300">
    <property type="entry name" value="P-loop containing nucleotide triphosphate hydrolases"/>
    <property type="match status" value="2"/>
</dbReference>
<dbReference type="InterPro" id="IPR036266">
    <property type="entry name" value="SecA_Wing/Scaffold_sf"/>
</dbReference>
<comment type="similarity">
    <text evidence="2 16 17">Belongs to the SecA family.</text>
</comment>
<keyword evidence="13 16" id="KW-0811">Translocation</keyword>
<organism evidence="21 24">
    <name type="scientific">Photorhabdus heterorhabditis</name>
    <dbReference type="NCBI Taxonomy" id="880156"/>
    <lineage>
        <taxon>Bacteria</taxon>
        <taxon>Pseudomonadati</taxon>
        <taxon>Pseudomonadota</taxon>
        <taxon>Gammaproteobacteria</taxon>
        <taxon>Enterobacterales</taxon>
        <taxon>Morganellaceae</taxon>
        <taxon>Photorhabdus</taxon>
    </lineage>
</organism>
<name>A0A5B0X6H0_9GAMM</name>
<evidence type="ECO:0000313" key="22">
    <source>
        <dbReference type="EMBL" id="KOY61787.1"/>
    </source>
</evidence>
<comment type="cofactor">
    <cofactor evidence="1">
        <name>Zn(2+)</name>
        <dbReference type="ChEBI" id="CHEBI:29105"/>
    </cofactor>
</comment>
<comment type="catalytic activity">
    <reaction evidence="15 16">
        <text>ATP + H2O + cellular proteinSide 1 = ADP + phosphate + cellular proteinSide 2.</text>
        <dbReference type="EC" id="7.4.2.8"/>
    </reaction>
</comment>
<dbReference type="InterPro" id="IPR020937">
    <property type="entry name" value="SecA_CS"/>
</dbReference>
<evidence type="ECO:0000256" key="5">
    <source>
        <dbReference type="ARBA" id="ARBA00022490"/>
    </source>
</evidence>
<evidence type="ECO:0000313" key="24">
    <source>
        <dbReference type="Proteomes" id="UP000322184"/>
    </source>
</evidence>
<dbReference type="PROSITE" id="PS51192">
    <property type="entry name" value="HELICASE_ATP_BIND_1"/>
    <property type="match status" value="1"/>
</dbReference>
<dbReference type="Gene3D" id="3.90.1440.10">
    <property type="entry name" value="SecA, preprotein cross-linking domain"/>
    <property type="match status" value="1"/>
</dbReference>
<dbReference type="InterPro" id="IPR036670">
    <property type="entry name" value="SecA_X-link_sf"/>
</dbReference>
<dbReference type="Proteomes" id="UP000322184">
    <property type="component" value="Unassembled WGS sequence"/>
</dbReference>
<dbReference type="PROSITE" id="PS01312">
    <property type="entry name" value="SECA"/>
    <property type="match status" value="1"/>
</dbReference>
<protein>
    <recommendedName>
        <fullName evidence="16 17">Protein translocase subunit SecA</fullName>
        <ecNumber evidence="16">7.4.2.8</ecNumber>
    </recommendedName>
</protein>
<dbReference type="FunFam" id="3.90.1440.10:FF:000001">
    <property type="entry name" value="Preprotein translocase subunit SecA"/>
    <property type="match status" value="1"/>
</dbReference>
<feature type="domain" description="Helicase C-terminal" evidence="19">
    <location>
        <begin position="434"/>
        <end position="635"/>
    </location>
</feature>
<dbReference type="GO" id="GO:0046872">
    <property type="term" value="F:metal ion binding"/>
    <property type="evidence" value="ECO:0007669"/>
    <property type="project" value="UniProtKB-KW"/>
</dbReference>
<keyword evidence="4 16" id="KW-1003">Cell membrane</keyword>
<evidence type="ECO:0000259" key="18">
    <source>
        <dbReference type="PROSITE" id="PS51192"/>
    </source>
</evidence>
<keyword evidence="10 16" id="KW-0067">ATP-binding</keyword>
<feature type="domain" description="Helicase ATP-binding" evidence="18">
    <location>
        <begin position="89"/>
        <end position="247"/>
    </location>
</feature>
<dbReference type="InterPro" id="IPR014001">
    <property type="entry name" value="Helicase_ATP-bd"/>
</dbReference>
<comment type="subunit">
    <text evidence="16">Monomer and homodimer. Part of the essential Sec protein translocation apparatus which comprises SecA, SecYEG and auxiliary proteins SecDF-YajC and YidC.</text>
</comment>
<dbReference type="NCBIfam" id="NF009538">
    <property type="entry name" value="PRK12904.1"/>
    <property type="match status" value="1"/>
</dbReference>
<evidence type="ECO:0000256" key="8">
    <source>
        <dbReference type="ARBA" id="ARBA00022741"/>
    </source>
</evidence>
<dbReference type="SUPFAM" id="SSF52540">
    <property type="entry name" value="P-loop containing nucleoside triphosphate hydrolases"/>
    <property type="match status" value="2"/>
</dbReference>
<evidence type="ECO:0000313" key="23">
    <source>
        <dbReference type="Proteomes" id="UP000037727"/>
    </source>
</evidence>
<dbReference type="GO" id="GO:0065002">
    <property type="term" value="P:intracellular protein transmembrane transport"/>
    <property type="evidence" value="ECO:0007669"/>
    <property type="project" value="UniProtKB-UniRule"/>
</dbReference>
<dbReference type="InterPro" id="IPR000185">
    <property type="entry name" value="SecA"/>
</dbReference>
<dbReference type="GO" id="GO:0005829">
    <property type="term" value="C:cytosol"/>
    <property type="evidence" value="ECO:0007669"/>
    <property type="project" value="TreeGrafter"/>
</dbReference>
<dbReference type="SUPFAM" id="SSF81767">
    <property type="entry name" value="Pre-protein crosslinking domain of SecA"/>
    <property type="match status" value="1"/>
</dbReference>
<dbReference type="SMART" id="SM00957">
    <property type="entry name" value="SecA_DEAD"/>
    <property type="match status" value="1"/>
</dbReference>
<dbReference type="Pfam" id="PF02810">
    <property type="entry name" value="SEC-C"/>
    <property type="match status" value="1"/>
</dbReference>
<keyword evidence="11 16" id="KW-0653">Protein transport</keyword>
<evidence type="ECO:0000256" key="6">
    <source>
        <dbReference type="ARBA" id="ARBA00022519"/>
    </source>
</evidence>
<dbReference type="PROSITE" id="PS51196">
    <property type="entry name" value="SECA_MOTOR_DEAD"/>
    <property type="match status" value="1"/>
</dbReference>
<dbReference type="GO" id="GO:0008564">
    <property type="term" value="F:protein-exporting ATPase activity"/>
    <property type="evidence" value="ECO:0007669"/>
    <property type="project" value="UniProtKB-EC"/>
</dbReference>
<evidence type="ECO:0000256" key="10">
    <source>
        <dbReference type="ARBA" id="ARBA00022840"/>
    </source>
</evidence>
<keyword evidence="12 16" id="KW-1278">Translocase</keyword>
<dbReference type="GO" id="GO:0005524">
    <property type="term" value="F:ATP binding"/>
    <property type="evidence" value="ECO:0007669"/>
    <property type="project" value="UniProtKB-UniRule"/>
</dbReference>
<dbReference type="InterPro" id="IPR001650">
    <property type="entry name" value="Helicase_C-like"/>
</dbReference>
<keyword evidence="9" id="KW-0862">Zinc</keyword>
<accession>A0A5B0X6H0</accession>
<dbReference type="GO" id="GO:0005886">
    <property type="term" value="C:plasma membrane"/>
    <property type="evidence" value="ECO:0007669"/>
    <property type="project" value="UniProtKB-SubCell"/>
</dbReference>
<dbReference type="PROSITE" id="PS51194">
    <property type="entry name" value="HELICASE_CTER"/>
    <property type="match status" value="1"/>
</dbReference>
<dbReference type="EC" id="7.4.2.8" evidence="16"/>
<dbReference type="Gene3D" id="1.10.3060.10">
    <property type="entry name" value="Helical scaffold and wing domains of SecA"/>
    <property type="match status" value="1"/>
</dbReference>
<dbReference type="FunFam" id="3.40.50.300:FF:000081">
    <property type="entry name" value="Preprotein translocase subunit SecA"/>
    <property type="match status" value="1"/>
</dbReference>
<dbReference type="SUPFAM" id="SSF81886">
    <property type="entry name" value="Helical scaffold and wing domains of SecA"/>
    <property type="match status" value="1"/>
</dbReference>
<evidence type="ECO:0000256" key="12">
    <source>
        <dbReference type="ARBA" id="ARBA00022967"/>
    </source>
</evidence>
<dbReference type="GO" id="GO:0017038">
    <property type="term" value="P:protein import"/>
    <property type="evidence" value="ECO:0007669"/>
    <property type="project" value="InterPro"/>
</dbReference>
<dbReference type="GO" id="GO:0043952">
    <property type="term" value="P:protein transport by the Sec complex"/>
    <property type="evidence" value="ECO:0007669"/>
    <property type="project" value="UniProtKB-ARBA"/>
</dbReference>
<feature type="binding site" evidence="16">
    <location>
        <begin position="105"/>
        <end position="109"/>
    </location>
    <ligand>
        <name>ATP</name>
        <dbReference type="ChEBI" id="CHEBI:30616"/>
    </ligand>
</feature>
<evidence type="ECO:0000256" key="15">
    <source>
        <dbReference type="ARBA" id="ARBA00034006"/>
    </source>
</evidence>
<dbReference type="EMBL" id="LJCS01000031">
    <property type="protein sequence ID" value="KOY61787.1"/>
    <property type="molecule type" value="Genomic_DNA"/>
</dbReference>
<dbReference type="InterPro" id="IPR011130">
    <property type="entry name" value="SecA_preprotein_X-link_dom"/>
</dbReference>
<dbReference type="FunFam" id="3.40.50.300:FF:000113">
    <property type="entry name" value="Preprotein translocase subunit SecA"/>
    <property type="match status" value="1"/>
</dbReference>
<dbReference type="Pfam" id="PF21090">
    <property type="entry name" value="P-loop_SecA"/>
    <property type="match status" value="1"/>
</dbReference>
<sequence>MLIKLLTKVFGSRNDRTLRRMRKVVDVINCMESEFEKLSDDELKGKTVEFRARLEKGESLENLLPEAFATVREASKRVFAMRHFDVQLLGGMVLNERCIAEMRTGEGKTLTATLPAYLNALTGRGVHVVTVNDYLAQRDAENNRPLFEFLGLSVGVNLPGMPAPVKRQAYAADITYGTNNEYGFDYLRDNMAFSPEERVQRKLHYALVDEVDSILIDEARTPLIISGPAEDSSELYIKVNKLIPKLIRQEKEDSDTFQGEGHFSVDEKSRQVNLTERGLVLIEQLLVDAKLMEEGESLYSPTNIMLMHHVTAALRAHALFTRDVDYIVKDGEVIIVDEHTGRTMQGRRWSDGLHQAVEAKEGVEIQNENQTLASITFQNYFRLYEKLAGMTGTADTEAFEFSSIYKLDTIVVPTNRPMIRNDLPDLVYMTEAEKIEAIIEDIRERTGKGQPVLVGTISIEKSELVSHELTKAGIEHNVLNAKFHAMEADIIAQAGQASAVTIATNMAGRGTDIVLGGSWQAEIAKLEEPTEVQIEEIKAAWQERHDIVLVAGGLHIIGTERHESRRIDNQLRGRSGRQGDAGSSRFYLSMEDSLMRIFASDRVTGMMRKLGMKPGEAIEHPWVTKAIANAQRKVESRNFDIRKQLLEYDDVANDQRRAIYTQRNDLLDVSDVSETISSIREDVFKATIDAYIPPQSLEEMWDIEGLQQRLIADFDLELPIKEWLDKEPELHEETLRERILERAIEVHKRKEEIVSTEMMRNFEKGIMLQTLDMLWKEHLAAMDYLRQGIHLRGYAQKDPKQEYKRESFAMFANMLESLKYEVISTLSKVQVRMPEEVEALEQQRRMEAERLAKQQQLSHEVEKGALMSETEAQIASGVRKVGRNDFCPCGSGKKYKHCHGRLQ</sequence>
<evidence type="ECO:0000256" key="3">
    <source>
        <dbReference type="ARBA" id="ARBA00022448"/>
    </source>
</evidence>
<dbReference type="SMART" id="SM00958">
    <property type="entry name" value="SecA_PP_bind"/>
    <property type="match status" value="1"/>
</dbReference>
<dbReference type="FunFam" id="1.10.3060.10:FF:000001">
    <property type="entry name" value="Preprotein translocase subunit SecA"/>
    <property type="match status" value="1"/>
</dbReference>
<reference evidence="21 24" key="2">
    <citation type="submission" date="2019-09" db="EMBL/GenBank/DDBJ databases">
        <title>Whole genome sequence of Photorhabdus heterorhabditis strain ETL (Enterobacteriales: Enterobacteriaceae) a bacterial symbiont of Heterorhabditis zealandica strain ETL (Rhabditida: Heterorhabditidae).</title>
        <authorList>
            <person name="Lulamba T.E."/>
            <person name="Serepa-Dlamini M.H."/>
        </authorList>
    </citation>
    <scope>NUCLEOTIDE SEQUENCE [LARGE SCALE GENOMIC DNA]</scope>
    <source>
        <strain evidence="21 24">ETL</strain>
    </source>
</reference>
<dbReference type="InterPro" id="IPR027417">
    <property type="entry name" value="P-loop_NTPase"/>
</dbReference>
<keyword evidence="23" id="KW-1185">Reference proteome</keyword>
<evidence type="ECO:0000256" key="16">
    <source>
        <dbReference type="HAMAP-Rule" id="MF_01382"/>
    </source>
</evidence>
<comment type="caution">
    <text evidence="21">The sequence shown here is derived from an EMBL/GenBank/DDBJ whole genome shotgun (WGS) entry which is preliminary data.</text>
</comment>
<keyword evidence="7" id="KW-0479">Metal-binding</keyword>
<evidence type="ECO:0000256" key="4">
    <source>
        <dbReference type="ARBA" id="ARBA00022475"/>
    </source>
</evidence>
<dbReference type="CDD" id="cd18803">
    <property type="entry name" value="SF2_C_secA"/>
    <property type="match status" value="1"/>
</dbReference>
<evidence type="ECO:0000313" key="21">
    <source>
        <dbReference type="EMBL" id="KAA1194974.1"/>
    </source>
</evidence>
<dbReference type="EMBL" id="VTUW01000005">
    <property type="protein sequence ID" value="KAA1194974.1"/>
    <property type="molecule type" value="Genomic_DNA"/>
</dbReference>
<evidence type="ECO:0000256" key="13">
    <source>
        <dbReference type="ARBA" id="ARBA00023010"/>
    </source>
</evidence>
<keyword evidence="8 16" id="KW-0547">Nucleotide-binding</keyword>
<gene>
    <name evidence="16 21" type="primary">secA</name>
    <name evidence="22" type="synonym">azi</name>
    <name evidence="22" type="synonym">div</name>
    <name evidence="22" type="ORF">AM629_12020</name>
    <name evidence="21" type="ORF">F0L16_04695</name>
</gene>
<reference evidence="22 23" key="1">
    <citation type="submission" date="2015-09" db="EMBL/GenBank/DDBJ databases">
        <title>Draft genome sequence and assembly of Photorhabdus sp. VMG, a bacterial symbiont associated with Heterorhabditis zealandica.</title>
        <authorList>
            <person name="Naidoo S."/>
            <person name="Featherston J."/>
            <person name="Mothupi B."/>
            <person name="Gray V.M."/>
        </authorList>
    </citation>
    <scope>NUCLEOTIDE SEQUENCE [LARGE SCALE GENOMIC DNA]</scope>
    <source>
        <strain evidence="22 23">VMG</strain>
    </source>
</reference>
<evidence type="ECO:0000256" key="14">
    <source>
        <dbReference type="ARBA" id="ARBA00023136"/>
    </source>
</evidence>
<keyword evidence="14 16" id="KW-0472">Membrane</keyword>
<dbReference type="OrthoDB" id="9805579at2"/>
<keyword evidence="5 16" id="KW-0963">Cytoplasm</keyword>
<keyword evidence="6" id="KW-0997">Cell inner membrane</keyword>
<feature type="domain" description="SecA family profile" evidence="20">
    <location>
        <begin position="3"/>
        <end position="619"/>
    </location>
</feature>
<keyword evidence="3 16" id="KW-0813">Transport</keyword>
<dbReference type="InterPro" id="IPR004027">
    <property type="entry name" value="SEC_C_motif"/>
</dbReference>
<evidence type="ECO:0000256" key="1">
    <source>
        <dbReference type="ARBA" id="ARBA00001947"/>
    </source>
</evidence>
<dbReference type="NCBIfam" id="TIGR00963">
    <property type="entry name" value="secA"/>
    <property type="match status" value="1"/>
</dbReference>
<comment type="subcellular location">
    <subcellularLocation>
        <location evidence="16">Cell membrane</location>
        <topology evidence="16">Peripheral membrane protein</topology>
        <orientation evidence="16">Cytoplasmic side</orientation>
    </subcellularLocation>
    <subcellularLocation>
        <location evidence="16">Cytoplasm</location>
    </subcellularLocation>
    <text evidence="16">Distribution is 50-50.</text>
</comment>
<evidence type="ECO:0000256" key="11">
    <source>
        <dbReference type="ARBA" id="ARBA00022927"/>
    </source>
</evidence>
<feature type="binding site" evidence="16">
    <location>
        <position position="512"/>
    </location>
    <ligand>
        <name>ATP</name>
        <dbReference type="ChEBI" id="CHEBI:30616"/>
    </ligand>
</feature>
<dbReference type="RefSeq" id="WP_054479215.1">
    <property type="nucleotide sequence ID" value="NZ_CAWMRL010000031.1"/>
</dbReference>
<dbReference type="InterPro" id="IPR044722">
    <property type="entry name" value="SecA_SF2_C"/>
</dbReference>
<evidence type="ECO:0000256" key="2">
    <source>
        <dbReference type="ARBA" id="ARBA00007650"/>
    </source>
</evidence>
<evidence type="ECO:0000259" key="19">
    <source>
        <dbReference type="PROSITE" id="PS51194"/>
    </source>
</evidence>
<dbReference type="InterPro" id="IPR011115">
    <property type="entry name" value="SecA_DEAD"/>
</dbReference>
<feature type="binding site" evidence="16">
    <location>
        <position position="87"/>
    </location>
    <ligand>
        <name>ATP</name>
        <dbReference type="ChEBI" id="CHEBI:30616"/>
    </ligand>
</feature>
<dbReference type="Proteomes" id="UP000037727">
    <property type="component" value="Unassembled WGS sequence"/>
</dbReference>
<evidence type="ECO:0000256" key="9">
    <source>
        <dbReference type="ARBA" id="ARBA00022833"/>
    </source>
</evidence>
<dbReference type="InterPro" id="IPR011116">
    <property type="entry name" value="SecA_Wing/Scaffold"/>
</dbReference>
<comment type="induction">
    <text evidence="16">Repressed under conditions of excess protein secretion capacity and derepressed when protein secretion becomes limiting. This is regulated by SecM.</text>
</comment>
<proteinExistence type="evidence at transcript level"/>
<dbReference type="Pfam" id="PF07516">
    <property type="entry name" value="SecA_SW"/>
    <property type="match status" value="1"/>
</dbReference>
<evidence type="ECO:0000256" key="7">
    <source>
        <dbReference type="ARBA" id="ARBA00022723"/>
    </source>
</evidence>
<dbReference type="Pfam" id="PF01043">
    <property type="entry name" value="SecA_PP_bind"/>
    <property type="match status" value="1"/>
</dbReference>
<evidence type="ECO:0000256" key="17">
    <source>
        <dbReference type="RuleBase" id="RU003874"/>
    </source>
</evidence>
<dbReference type="GO" id="GO:0031522">
    <property type="term" value="C:cell envelope Sec protein transport complex"/>
    <property type="evidence" value="ECO:0007669"/>
    <property type="project" value="TreeGrafter"/>
</dbReference>
<evidence type="ECO:0000259" key="20">
    <source>
        <dbReference type="PROSITE" id="PS51196"/>
    </source>
</evidence>
<dbReference type="GO" id="GO:0006605">
    <property type="term" value="P:protein targeting"/>
    <property type="evidence" value="ECO:0007669"/>
    <property type="project" value="UniProtKB-UniRule"/>
</dbReference>